<accession>A0ABP0UMG9</accession>
<reference evidence="2" key="1">
    <citation type="submission" date="2024-02" db="EMBL/GenBank/DDBJ databases">
        <authorList>
            <consortium name="ELIXIR-Norway"/>
            <consortium name="Elixir Norway"/>
        </authorList>
    </citation>
    <scope>NUCLEOTIDE SEQUENCE</scope>
</reference>
<keyword evidence="3" id="KW-1185">Reference proteome</keyword>
<gene>
    <name evidence="2" type="ORF">CSSPTR1EN2_LOCUS17571</name>
</gene>
<sequence length="96" mass="10767">MFWRGRRRRARRSSRTRSRTRRKVLGGRGGARVVELLLSGTRSQEGASSTRRRMLGQGGCVVGGGADREEMEGEETGSRTGRCVVLKDEKRWGVFL</sequence>
<dbReference type="EMBL" id="OZ019897">
    <property type="protein sequence ID" value="CAK9225457.1"/>
    <property type="molecule type" value="Genomic_DNA"/>
</dbReference>
<name>A0ABP0UMG9_9BRYO</name>
<dbReference type="Proteomes" id="UP001497512">
    <property type="component" value="Chromosome 5"/>
</dbReference>
<organism evidence="2 3">
    <name type="scientific">Sphagnum troendelagicum</name>
    <dbReference type="NCBI Taxonomy" id="128251"/>
    <lineage>
        <taxon>Eukaryota</taxon>
        <taxon>Viridiplantae</taxon>
        <taxon>Streptophyta</taxon>
        <taxon>Embryophyta</taxon>
        <taxon>Bryophyta</taxon>
        <taxon>Sphagnophytina</taxon>
        <taxon>Sphagnopsida</taxon>
        <taxon>Sphagnales</taxon>
        <taxon>Sphagnaceae</taxon>
        <taxon>Sphagnum</taxon>
    </lineage>
</organism>
<feature type="region of interest" description="Disordered" evidence="1">
    <location>
        <begin position="1"/>
        <end position="24"/>
    </location>
</feature>
<evidence type="ECO:0000256" key="1">
    <source>
        <dbReference type="SAM" id="MobiDB-lite"/>
    </source>
</evidence>
<proteinExistence type="predicted"/>
<evidence type="ECO:0000313" key="3">
    <source>
        <dbReference type="Proteomes" id="UP001497512"/>
    </source>
</evidence>
<protein>
    <submittedName>
        <fullName evidence="2">Uncharacterized protein</fullName>
    </submittedName>
</protein>
<evidence type="ECO:0000313" key="2">
    <source>
        <dbReference type="EMBL" id="CAK9225457.1"/>
    </source>
</evidence>